<feature type="domain" description="Fido" evidence="1">
    <location>
        <begin position="38"/>
        <end position="180"/>
    </location>
</feature>
<dbReference type="InterPro" id="IPR040198">
    <property type="entry name" value="Fido_containing"/>
</dbReference>
<keyword evidence="3" id="KW-1185">Reference proteome</keyword>
<dbReference type="Pfam" id="PF02661">
    <property type="entry name" value="Fic"/>
    <property type="match status" value="1"/>
</dbReference>
<dbReference type="SUPFAM" id="SSF140931">
    <property type="entry name" value="Fic-like"/>
    <property type="match status" value="1"/>
</dbReference>
<accession>A0ABR9NTS9</accession>
<dbReference type="EMBL" id="JADBFD010000007">
    <property type="protein sequence ID" value="MBE2887652.1"/>
    <property type="molecule type" value="Genomic_DNA"/>
</dbReference>
<evidence type="ECO:0000313" key="2">
    <source>
        <dbReference type="EMBL" id="MBE2887652.1"/>
    </source>
</evidence>
<name>A0ABR9NTS9_9BACT</name>
<dbReference type="PANTHER" id="PTHR13504:SF38">
    <property type="entry name" value="FIDO DOMAIN-CONTAINING PROTEIN"/>
    <property type="match status" value="1"/>
</dbReference>
<dbReference type="InterPro" id="IPR036597">
    <property type="entry name" value="Fido-like_dom_sf"/>
</dbReference>
<gene>
    <name evidence="2" type="ORF">IIE05_06685</name>
</gene>
<evidence type="ECO:0000259" key="1">
    <source>
        <dbReference type="PROSITE" id="PS51459"/>
    </source>
</evidence>
<sequence>MRNKKGITDSVEMGEAETNALWRAQRKLIGEVTNDQPFTVEDICMMHRLWLKSIYPWAGQFRGVNISKGGFDFAQARFIPALMDEFERKQLREYTPCCLGGRDEAAHALAEVHVELMLIHPFREGNGRLGRLLATLMALQAGLPVLDFSLLDGDRREEYFAAVQAGLDRNYLPMKRLFAEIIERSLPAS</sequence>
<dbReference type="InterPro" id="IPR003812">
    <property type="entry name" value="Fido"/>
</dbReference>
<organism evidence="2 3">
    <name type="scientific">Geobacter anodireducens</name>
    <dbReference type="NCBI Taxonomy" id="1340425"/>
    <lineage>
        <taxon>Bacteria</taxon>
        <taxon>Pseudomonadati</taxon>
        <taxon>Thermodesulfobacteriota</taxon>
        <taxon>Desulfuromonadia</taxon>
        <taxon>Geobacterales</taxon>
        <taxon>Geobacteraceae</taxon>
        <taxon>Geobacter</taxon>
    </lineage>
</organism>
<comment type="caution">
    <text evidence="2">The sequence shown here is derived from an EMBL/GenBank/DDBJ whole genome shotgun (WGS) entry which is preliminary data.</text>
</comment>
<dbReference type="Proteomes" id="UP000618926">
    <property type="component" value="Unassembled WGS sequence"/>
</dbReference>
<dbReference type="PROSITE" id="PS51459">
    <property type="entry name" value="FIDO"/>
    <property type="match status" value="1"/>
</dbReference>
<proteinExistence type="predicted"/>
<reference evidence="2 3" key="1">
    <citation type="submission" date="2020-10" db="EMBL/GenBank/DDBJ databases">
        <title>Investigation of anaerobic biodegradation of phenanthrene by a sulfate-dependent Geobacter anodireducens strain PheS2.</title>
        <authorList>
            <person name="Zhang Z."/>
        </authorList>
    </citation>
    <scope>NUCLEOTIDE SEQUENCE [LARGE SCALE GENOMIC DNA]</scope>
    <source>
        <strain evidence="2 3">PheS2</strain>
    </source>
</reference>
<dbReference type="Gene3D" id="1.10.3290.10">
    <property type="entry name" value="Fido-like domain"/>
    <property type="match status" value="1"/>
</dbReference>
<evidence type="ECO:0000313" key="3">
    <source>
        <dbReference type="Proteomes" id="UP000618926"/>
    </source>
</evidence>
<dbReference type="PANTHER" id="PTHR13504">
    <property type="entry name" value="FIDO DOMAIN-CONTAINING PROTEIN DDB_G0283145"/>
    <property type="match status" value="1"/>
</dbReference>
<protein>
    <submittedName>
        <fullName evidence="2">Fic family protein</fullName>
    </submittedName>
</protein>